<keyword evidence="2" id="KW-1185">Reference proteome</keyword>
<dbReference type="EMBL" id="JRES01001264">
    <property type="protein sequence ID" value="KNC24086.1"/>
    <property type="molecule type" value="Genomic_DNA"/>
</dbReference>
<accession>A0A0L0BVP1</accession>
<gene>
    <name evidence="1" type="ORF">FF38_06325</name>
</gene>
<evidence type="ECO:0000313" key="2">
    <source>
        <dbReference type="Proteomes" id="UP000037069"/>
    </source>
</evidence>
<dbReference type="AlphaFoldDB" id="A0A0L0BVP1"/>
<comment type="caution">
    <text evidence="1">The sequence shown here is derived from an EMBL/GenBank/DDBJ whole genome shotgun (WGS) entry which is preliminary data.</text>
</comment>
<sequence>MSEVINNRVDGIDRKVVDLETNIDKKVADLETNIDKKVADLELKLTNLQYQEGAVRIIPETSSRIKAPRNMWNNEEKALELILALKENASVVLESVPVSSRNNYDDIMEALQRKYGGEHKKELYRMQLRGRVQKAMRHYKTLHWKSSPCNSFLGEHHPFLDIFKIEAFVNDIRDPKIKHAVCATPKSSFAETVSFALAAKIISNPQI</sequence>
<dbReference type="Proteomes" id="UP000037069">
    <property type="component" value="Unassembled WGS sequence"/>
</dbReference>
<dbReference type="STRING" id="7375.A0A0L0BVP1"/>
<proteinExistence type="predicted"/>
<dbReference type="PANTHER" id="PTHR45823:SF1">
    <property type="entry name" value="T-SNARE COILED-COIL HOMOLOGY DOMAIN-CONTAINING PROTEIN"/>
    <property type="match status" value="1"/>
</dbReference>
<protein>
    <submittedName>
        <fullName evidence="1">Uncharacterized protein</fullName>
    </submittedName>
</protein>
<name>A0A0L0BVP1_LUCCU</name>
<dbReference type="PANTHER" id="PTHR45823">
    <property type="entry name" value="T-SNARE COILED-COIL HOMOLOGY DOMAIN-CONTAINING PROTEIN"/>
    <property type="match status" value="1"/>
</dbReference>
<evidence type="ECO:0000313" key="1">
    <source>
        <dbReference type="EMBL" id="KNC24086.1"/>
    </source>
</evidence>
<organism evidence="1 2">
    <name type="scientific">Lucilia cuprina</name>
    <name type="common">Green bottle fly</name>
    <name type="synonym">Australian sheep blowfly</name>
    <dbReference type="NCBI Taxonomy" id="7375"/>
    <lineage>
        <taxon>Eukaryota</taxon>
        <taxon>Metazoa</taxon>
        <taxon>Ecdysozoa</taxon>
        <taxon>Arthropoda</taxon>
        <taxon>Hexapoda</taxon>
        <taxon>Insecta</taxon>
        <taxon>Pterygota</taxon>
        <taxon>Neoptera</taxon>
        <taxon>Endopterygota</taxon>
        <taxon>Diptera</taxon>
        <taxon>Brachycera</taxon>
        <taxon>Muscomorpha</taxon>
        <taxon>Oestroidea</taxon>
        <taxon>Calliphoridae</taxon>
        <taxon>Luciliinae</taxon>
        <taxon>Lucilia</taxon>
    </lineage>
</organism>
<reference evidence="1 2" key="1">
    <citation type="journal article" date="2015" name="Nat. Commun.">
        <title>Lucilia cuprina genome unlocks parasitic fly biology to underpin future interventions.</title>
        <authorList>
            <person name="Anstead C.A."/>
            <person name="Korhonen P.K."/>
            <person name="Young N.D."/>
            <person name="Hall R.S."/>
            <person name="Jex A.R."/>
            <person name="Murali S.C."/>
            <person name="Hughes D.S."/>
            <person name="Lee S.F."/>
            <person name="Perry T."/>
            <person name="Stroehlein A.J."/>
            <person name="Ansell B.R."/>
            <person name="Breugelmans B."/>
            <person name="Hofmann A."/>
            <person name="Qu J."/>
            <person name="Dugan S."/>
            <person name="Lee S.L."/>
            <person name="Chao H."/>
            <person name="Dinh H."/>
            <person name="Han Y."/>
            <person name="Doddapaneni H.V."/>
            <person name="Worley K.C."/>
            <person name="Muzny D.M."/>
            <person name="Ioannidis P."/>
            <person name="Waterhouse R.M."/>
            <person name="Zdobnov E.M."/>
            <person name="James P.J."/>
            <person name="Bagnall N.H."/>
            <person name="Kotze A.C."/>
            <person name="Gibbs R.A."/>
            <person name="Richards S."/>
            <person name="Batterham P."/>
            <person name="Gasser R.B."/>
        </authorList>
    </citation>
    <scope>NUCLEOTIDE SEQUENCE [LARGE SCALE GENOMIC DNA]</scope>
    <source>
        <strain evidence="1 2">LS</strain>
        <tissue evidence="1">Full body</tissue>
    </source>
</reference>